<keyword evidence="7" id="KW-1185">Reference proteome</keyword>
<keyword evidence="3 5" id="KW-0904">Protein phosphatase</keyword>
<dbReference type="EMBL" id="JXTG01000016">
    <property type="protein sequence ID" value="KIP20459.1"/>
    <property type="molecule type" value="Genomic_DNA"/>
</dbReference>
<dbReference type="GO" id="GO:0004725">
    <property type="term" value="F:protein tyrosine phosphatase activity"/>
    <property type="evidence" value="ECO:0007669"/>
    <property type="project" value="UniProtKB-UniRule"/>
</dbReference>
<organism evidence="6 7">
    <name type="scientific">Anoxybacillus ayderensis</name>
    <dbReference type="NCBI Taxonomy" id="265546"/>
    <lineage>
        <taxon>Bacteria</taxon>
        <taxon>Bacillati</taxon>
        <taxon>Bacillota</taxon>
        <taxon>Bacilli</taxon>
        <taxon>Bacillales</taxon>
        <taxon>Anoxybacillaceae</taxon>
        <taxon>Anoxybacillus</taxon>
    </lineage>
</organism>
<evidence type="ECO:0000256" key="4">
    <source>
        <dbReference type="ARBA" id="ARBA00051722"/>
    </source>
</evidence>
<reference evidence="6 7" key="1">
    <citation type="submission" date="2015-01" db="EMBL/GenBank/DDBJ databases">
        <title>Genome sequence of Anoxybacillus ayderensis strain AB04.</title>
        <authorList>
            <person name="Belduz A.O."/>
            <person name="Canakci S."/>
            <person name="Chan K.-G."/>
            <person name="Kahar U.M."/>
            <person name="Yaakob A.S."/>
            <person name="Chan C.S."/>
            <person name="Goh K.M."/>
        </authorList>
    </citation>
    <scope>NUCLEOTIDE SEQUENCE [LARGE SCALE GENOMIC DNA]</scope>
    <source>
        <strain evidence="6 7">AB04</strain>
    </source>
</reference>
<dbReference type="EC" id="3.1.3.48" evidence="5"/>
<evidence type="ECO:0000313" key="7">
    <source>
        <dbReference type="Proteomes" id="UP000032047"/>
    </source>
</evidence>
<dbReference type="Pfam" id="PF19567">
    <property type="entry name" value="CpsB_CapC"/>
    <property type="match status" value="1"/>
</dbReference>
<gene>
    <name evidence="6" type="ORF">JV16_02406</name>
</gene>
<evidence type="ECO:0000256" key="3">
    <source>
        <dbReference type="ARBA" id="ARBA00022912"/>
    </source>
</evidence>
<evidence type="ECO:0000256" key="5">
    <source>
        <dbReference type="PIRNR" id="PIRNR016557"/>
    </source>
</evidence>
<sequence>MIDIHSHILPSVDDGAKTFDDAIEMAKAAVDEGITTIIATPHHRNGTFENEKQSIIEHVYALNEALQMHHIPLSILPGQEVRIHGELMDHYHDGDILSLAETKYVLVELPSNHVPRYTEQLLFDMQLQGLVPIIAHPERNSELIEHPNKLYDLVKKGALTQLTAASVAGKFGKNIKKFSLQMIEANLAHLIASDAHNTTTRAFHLREAYDVIQKQFGSQAVYVFQENAQLLVADDALYKDAPERIKKKKFFGIF</sequence>
<comment type="catalytic activity">
    <reaction evidence="4 5">
        <text>O-phospho-L-tyrosyl-[protein] + H2O = L-tyrosyl-[protein] + phosphate</text>
        <dbReference type="Rhea" id="RHEA:10684"/>
        <dbReference type="Rhea" id="RHEA-COMP:10136"/>
        <dbReference type="Rhea" id="RHEA-COMP:20101"/>
        <dbReference type="ChEBI" id="CHEBI:15377"/>
        <dbReference type="ChEBI" id="CHEBI:43474"/>
        <dbReference type="ChEBI" id="CHEBI:46858"/>
        <dbReference type="ChEBI" id="CHEBI:61978"/>
        <dbReference type="EC" id="3.1.3.48"/>
    </reaction>
</comment>
<comment type="caution">
    <text evidence="6">The sequence shown here is derived from an EMBL/GenBank/DDBJ whole genome shotgun (WGS) entry which is preliminary data.</text>
</comment>
<comment type="similarity">
    <text evidence="1 5">Belongs to the metallo-dependent hydrolases superfamily. CpsB/CapC family.</text>
</comment>
<dbReference type="PATRIC" id="fig|265546.4.peg.2418"/>
<dbReference type="RefSeq" id="WP_042535987.1">
    <property type="nucleotide sequence ID" value="NZ_JXTG01000016.1"/>
</dbReference>
<dbReference type="PANTHER" id="PTHR39181">
    <property type="entry name" value="TYROSINE-PROTEIN PHOSPHATASE YWQE"/>
    <property type="match status" value="1"/>
</dbReference>
<proteinExistence type="inferred from homology"/>
<dbReference type="InterPro" id="IPR016195">
    <property type="entry name" value="Pol/histidinol_Pase-like"/>
</dbReference>
<name>A0A0D0HJT1_9BACL</name>
<dbReference type="SUPFAM" id="SSF89550">
    <property type="entry name" value="PHP domain-like"/>
    <property type="match status" value="1"/>
</dbReference>
<accession>A0A0D0HJT1</accession>
<evidence type="ECO:0000256" key="2">
    <source>
        <dbReference type="ARBA" id="ARBA00022801"/>
    </source>
</evidence>
<evidence type="ECO:0000313" key="6">
    <source>
        <dbReference type="EMBL" id="KIP20459.1"/>
    </source>
</evidence>
<dbReference type="GO" id="GO:0030145">
    <property type="term" value="F:manganese ion binding"/>
    <property type="evidence" value="ECO:0007669"/>
    <property type="project" value="UniProtKB-UniRule"/>
</dbReference>
<dbReference type="PANTHER" id="PTHR39181:SF1">
    <property type="entry name" value="TYROSINE-PROTEIN PHOSPHATASE YWQE"/>
    <property type="match status" value="1"/>
</dbReference>
<protein>
    <recommendedName>
        <fullName evidence="5">Tyrosine-protein phosphatase</fullName>
        <ecNumber evidence="5">3.1.3.48</ecNumber>
    </recommendedName>
</protein>
<dbReference type="Proteomes" id="UP000032047">
    <property type="component" value="Unassembled WGS sequence"/>
</dbReference>
<dbReference type="PIRSF" id="PIRSF016557">
    <property type="entry name" value="Caps_synth_CpsB"/>
    <property type="match status" value="1"/>
</dbReference>
<keyword evidence="2 5" id="KW-0378">Hydrolase</keyword>
<dbReference type="AlphaFoldDB" id="A0A0D0HJT1"/>
<dbReference type="InterPro" id="IPR016667">
    <property type="entry name" value="Caps_polysacc_synth_CpsB/CapC"/>
</dbReference>
<dbReference type="Gene3D" id="3.20.20.140">
    <property type="entry name" value="Metal-dependent hydrolases"/>
    <property type="match status" value="1"/>
</dbReference>
<evidence type="ECO:0000256" key="1">
    <source>
        <dbReference type="ARBA" id="ARBA00005750"/>
    </source>
</evidence>